<organism evidence="1">
    <name type="scientific">Helopeltis theivora</name>
    <dbReference type="NCBI Taxonomy" id="393766"/>
    <lineage>
        <taxon>Eukaryota</taxon>
        <taxon>Metazoa</taxon>
        <taxon>Ecdysozoa</taxon>
        <taxon>Arthropoda</taxon>
        <taxon>Hexapoda</taxon>
        <taxon>Insecta</taxon>
        <taxon>Pterygota</taxon>
        <taxon>Neoptera</taxon>
        <taxon>Paraneoptera</taxon>
        <taxon>Hemiptera</taxon>
        <taxon>Heteroptera</taxon>
        <taxon>Panheteroptera</taxon>
        <taxon>Cimicomorpha</taxon>
        <taxon>Miridae</taxon>
        <taxon>Monaloniini</taxon>
        <taxon>Helopeltis</taxon>
    </lineage>
</organism>
<evidence type="ECO:0000313" key="1">
    <source>
        <dbReference type="EMBL" id="QHI06950.1"/>
    </source>
</evidence>
<sequence>MAGGKFKSSGISKVATKIYPNNAAKSTRVRHILTHCGAIASRETEKCQAAYKLADCTTTLSEKLKL</sequence>
<gene>
    <name evidence="1" type="primary">OBP4</name>
</gene>
<protein>
    <submittedName>
        <fullName evidence="1">Odorant-binding protein 4</fullName>
    </submittedName>
</protein>
<dbReference type="Gene3D" id="1.10.238.20">
    <property type="entry name" value="Pheromone/general odorant binding protein domain"/>
    <property type="match status" value="1"/>
</dbReference>
<name>A0A6B9RWK2_9HEMI</name>
<dbReference type="GO" id="GO:0005549">
    <property type="term" value="F:odorant binding"/>
    <property type="evidence" value="ECO:0007669"/>
    <property type="project" value="InterPro"/>
</dbReference>
<dbReference type="SUPFAM" id="SSF47565">
    <property type="entry name" value="Insect pheromone/odorant-binding proteins"/>
    <property type="match status" value="1"/>
</dbReference>
<accession>A0A6B9RWK2</accession>
<dbReference type="AlphaFoldDB" id="A0A6B9RWK2"/>
<proteinExistence type="evidence at transcript level"/>
<dbReference type="InterPro" id="IPR036728">
    <property type="entry name" value="PBP_GOBP_sf"/>
</dbReference>
<dbReference type="EMBL" id="MN062612">
    <property type="protein sequence ID" value="QHI06950.1"/>
    <property type="molecule type" value="mRNA"/>
</dbReference>
<reference evidence="1" key="1">
    <citation type="submission" date="2019-06" db="EMBL/GenBank/DDBJ databases">
        <authorList>
            <person name="Wang Z."/>
        </authorList>
    </citation>
    <scope>NUCLEOTIDE SEQUENCE</scope>
</reference>